<evidence type="ECO:0000313" key="2">
    <source>
        <dbReference type="EMBL" id="EJT99785.1"/>
    </source>
</evidence>
<dbReference type="EMBL" id="JH795868">
    <property type="protein sequence ID" value="EJT99785.1"/>
    <property type="molecule type" value="Genomic_DNA"/>
</dbReference>
<dbReference type="OrthoDB" id="3256916at2759"/>
<dbReference type="RefSeq" id="XP_040626683.1">
    <property type="nucleotide sequence ID" value="XM_040775304.1"/>
</dbReference>
<sequence>RGLSADDKRSKLLEIFHETKDFYQLKELEKVRICTVSQSVKEVLQDLVDDDRVQTDKIGSGNFYWSFPSQTGATVREGNDHVYMR</sequence>
<dbReference type="OMA" id="GNDHVYM"/>
<dbReference type="GeneID" id="63690366"/>
<dbReference type="HOGENOM" id="CLU_2711698_0_0_1"/>
<protein>
    <submittedName>
        <fullName evidence="2">Mnd1-domain-containing protein</fullName>
    </submittedName>
</protein>
<dbReference type="Proteomes" id="UP000030653">
    <property type="component" value="Unassembled WGS sequence"/>
</dbReference>
<dbReference type="STRING" id="1858805.M5FRK3"/>
<proteinExistence type="predicted"/>
<accession>M5FRK3</accession>
<organism evidence="2 3">
    <name type="scientific">Dacryopinax primogenitus (strain DJM 731)</name>
    <name type="common">Brown rot fungus</name>
    <dbReference type="NCBI Taxonomy" id="1858805"/>
    <lineage>
        <taxon>Eukaryota</taxon>
        <taxon>Fungi</taxon>
        <taxon>Dikarya</taxon>
        <taxon>Basidiomycota</taxon>
        <taxon>Agaricomycotina</taxon>
        <taxon>Dacrymycetes</taxon>
        <taxon>Dacrymycetales</taxon>
        <taxon>Dacrymycetaceae</taxon>
        <taxon>Dacryopinax</taxon>
    </lineage>
</organism>
<dbReference type="AlphaFoldDB" id="M5FRK3"/>
<dbReference type="InterPro" id="IPR040453">
    <property type="entry name" value="Mnd1_HTH"/>
</dbReference>
<evidence type="ECO:0000259" key="1">
    <source>
        <dbReference type="Pfam" id="PF03962"/>
    </source>
</evidence>
<keyword evidence="3" id="KW-1185">Reference proteome</keyword>
<feature type="domain" description="Mnd1 HTH" evidence="1">
    <location>
        <begin position="12"/>
        <end position="68"/>
    </location>
</feature>
<name>M5FRK3_DACPD</name>
<evidence type="ECO:0000313" key="3">
    <source>
        <dbReference type="Proteomes" id="UP000030653"/>
    </source>
</evidence>
<feature type="non-terminal residue" evidence="2">
    <location>
        <position position="85"/>
    </location>
</feature>
<reference evidence="2 3" key="1">
    <citation type="journal article" date="2012" name="Science">
        <title>The Paleozoic origin of enzymatic lignin decomposition reconstructed from 31 fungal genomes.</title>
        <authorList>
            <person name="Floudas D."/>
            <person name="Binder M."/>
            <person name="Riley R."/>
            <person name="Barry K."/>
            <person name="Blanchette R.A."/>
            <person name="Henrissat B."/>
            <person name="Martinez A.T."/>
            <person name="Otillar R."/>
            <person name="Spatafora J.W."/>
            <person name="Yadav J.S."/>
            <person name="Aerts A."/>
            <person name="Benoit I."/>
            <person name="Boyd A."/>
            <person name="Carlson A."/>
            <person name="Copeland A."/>
            <person name="Coutinho P.M."/>
            <person name="de Vries R.P."/>
            <person name="Ferreira P."/>
            <person name="Findley K."/>
            <person name="Foster B."/>
            <person name="Gaskell J."/>
            <person name="Glotzer D."/>
            <person name="Gorecki P."/>
            <person name="Heitman J."/>
            <person name="Hesse C."/>
            <person name="Hori C."/>
            <person name="Igarashi K."/>
            <person name="Jurgens J.A."/>
            <person name="Kallen N."/>
            <person name="Kersten P."/>
            <person name="Kohler A."/>
            <person name="Kuees U."/>
            <person name="Kumar T.K.A."/>
            <person name="Kuo A."/>
            <person name="LaButti K."/>
            <person name="Larrondo L.F."/>
            <person name="Lindquist E."/>
            <person name="Ling A."/>
            <person name="Lombard V."/>
            <person name="Lucas S."/>
            <person name="Lundell T."/>
            <person name="Martin R."/>
            <person name="McLaughlin D.J."/>
            <person name="Morgenstern I."/>
            <person name="Morin E."/>
            <person name="Murat C."/>
            <person name="Nagy L.G."/>
            <person name="Nolan M."/>
            <person name="Ohm R.A."/>
            <person name="Patyshakuliyeva A."/>
            <person name="Rokas A."/>
            <person name="Ruiz-Duenas F.J."/>
            <person name="Sabat G."/>
            <person name="Salamov A."/>
            <person name="Samejima M."/>
            <person name="Schmutz J."/>
            <person name="Slot J.C."/>
            <person name="St John F."/>
            <person name="Stenlid J."/>
            <person name="Sun H."/>
            <person name="Sun S."/>
            <person name="Syed K."/>
            <person name="Tsang A."/>
            <person name="Wiebenga A."/>
            <person name="Young D."/>
            <person name="Pisabarro A."/>
            <person name="Eastwood D.C."/>
            <person name="Martin F."/>
            <person name="Cullen D."/>
            <person name="Grigoriev I.V."/>
            <person name="Hibbett D.S."/>
        </authorList>
    </citation>
    <scope>NUCLEOTIDE SEQUENCE [LARGE SCALE GENOMIC DNA]</scope>
    <source>
        <strain evidence="2 3">DJM-731 SS1</strain>
    </source>
</reference>
<gene>
    <name evidence="2" type="ORF">DACRYDRAFT_55114</name>
</gene>
<dbReference type="Pfam" id="PF03962">
    <property type="entry name" value="Mnd1"/>
    <property type="match status" value="1"/>
</dbReference>